<evidence type="ECO:0000256" key="2">
    <source>
        <dbReference type="ARBA" id="ARBA00009254"/>
    </source>
</evidence>
<protein>
    <recommendedName>
        <fullName evidence="6">Large ribosomal subunit protein uL29m</fullName>
    </recommendedName>
    <alternativeName>
        <fullName evidence="7">54S ribosomal protein L4, mitochondrial</fullName>
    </alternativeName>
</protein>
<dbReference type="EMBL" id="QVQW01000010">
    <property type="protein sequence ID" value="RKU47224.1"/>
    <property type="molecule type" value="Genomic_DNA"/>
</dbReference>
<accession>A0A420YH72</accession>
<dbReference type="Gene3D" id="6.10.330.20">
    <property type="match status" value="1"/>
</dbReference>
<keyword evidence="5" id="KW-0687">Ribonucleoprotein</keyword>
<evidence type="ECO:0000256" key="7">
    <source>
        <dbReference type="ARBA" id="ARBA00035399"/>
    </source>
</evidence>
<evidence type="ECO:0000256" key="3">
    <source>
        <dbReference type="ARBA" id="ARBA00022980"/>
    </source>
</evidence>
<evidence type="ECO:0000256" key="6">
    <source>
        <dbReference type="ARBA" id="ARBA00035289"/>
    </source>
</evidence>
<dbReference type="Pfam" id="PF06984">
    <property type="entry name" value="MRP-L47"/>
    <property type="match status" value="1"/>
</dbReference>
<comment type="caution">
    <text evidence="9">The sequence shown here is derived from an EMBL/GenBank/DDBJ whole genome shotgun (WGS) entry which is preliminary data.</text>
</comment>
<evidence type="ECO:0000256" key="4">
    <source>
        <dbReference type="ARBA" id="ARBA00023128"/>
    </source>
</evidence>
<keyword evidence="10" id="KW-1185">Reference proteome</keyword>
<evidence type="ECO:0000256" key="8">
    <source>
        <dbReference type="SAM" id="MobiDB-lite"/>
    </source>
</evidence>
<dbReference type="OrthoDB" id="270763at2759"/>
<dbReference type="AlphaFoldDB" id="A0A420YH72"/>
<feature type="region of interest" description="Disordered" evidence="8">
    <location>
        <begin position="1"/>
        <end position="81"/>
    </location>
</feature>
<dbReference type="PANTHER" id="PTHR21183:SF18">
    <property type="entry name" value="LARGE RIBOSOMAL SUBUNIT PROTEIN UL29M"/>
    <property type="match status" value="1"/>
</dbReference>
<evidence type="ECO:0000313" key="10">
    <source>
        <dbReference type="Proteomes" id="UP000275385"/>
    </source>
</evidence>
<name>A0A420YH72_9PEZI</name>
<feature type="compositionally biased region" description="Low complexity" evidence="8">
    <location>
        <begin position="8"/>
        <end position="53"/>
    </location>
</feature>
<sequence>MAPSTRALGPSLGSFLLPSSRSTLSSSSSRSSSLLLRSPSTTPSQPFSTTPTPSKRHTYIGARKTRDASKHRGESTVRRTGTRWRLSVSDDPLPRPIPKSEIPQVATDPDHGLWDFFYSRDKVILPPTELAEFGRAWTVQELRAKSWDDLHKLWWVCVKERNRIATAGYEREKGELGFGANEEATRDAEVKLTMKRIRHVLTERYYTWEDARELAELDPEINLAGGGKNGPVFVPSEFMIEEEEETPEIKAEEVEGEGQGERITGQAGQGEVKLNVDPSTLPNAPAAGAAAEAKEAPRV</sequence>
<dbReference type="PANTHER" id="PTHR21183">
    <property type="entry name" value="RIBOSOMAL PROTEIN L47, MITOCHONDRIAL-RELATED"/>
    <property type="match status" value="1"/>
</dbReference>
<keyword evidence="3 9" id="KW-0689">Ribosomal protein</keyword>
<dbReference type="GO" id="GO:0003735">
    <property type="term" value="F:structural constituent of ribosome"/>
    <property type="evidence" value="ECO:0007669"/>
    <property type="project" value="InterPro"/>
</dbReference>
<dbReference type="GO" id="GO:0032543">
    <property type="term" value="P:mitochondrial translation"/>
    <property type="evidence" value="ECO:0007669"/>
    <property type="project" value="TreeGrafter"/>
</dbReference>
<proteinExistence type="inferred from homology"/>
<gene>
    <name evidence="9" type="primary">MRPL4</name>
    <name evidence="9" type="ORF">DL546_008445</name>
</gene>
<feature type="region of interest" description="Disordered" evidence="8">
    <location>
        <begin position="242"/>
        <end position="299"/>
    </location>
</feature>
<dbReference type="STRING" id="177199.A0A420YH72"/>
<evidence type="ECO:0000256" key="5">
    <source>
        <dbReference type="ARBA" id="ARBA00023274"/>
    </source>
</evidence>
<dbReference type="GO" id="GO:0005762">
    <property type="term" value="C:mitochondrial large ribosomal subunit"/>
    <property type="evidence" value="ECO:0007669"/>
    <property type="project" value="TreeGrafter"/>
</dbReference>
<organism evidence="9 10">
    <name type="scientific">Coniochaeta pulveracea</name>
    <dbReference type="NCBI Taxonomy" id="177199"/>
    <lineage>
        <taxon>Eukaryota</taxon>
        <taxon>Fungi</taxon>
        <taxon>Dikarya</taxon>
        <taxon>Ascomycota</taxon>
        <taxon>Pezizomycotina</taxon>
        <taxon>Sordariomycetes</taxon>
        <taxon>Sordariomycetidae</taxon>
        <taxon>Coniochaetales</taxon>
        <taxon>Coniochaetaceae</taxon>
        <taxon>Coniochaeta</taxon>
    </lineage>
</organism>
<dbReference type="Proteomes" id="UP000275385">
    <property type="component" value="Unassembled WGS sequence"/>
</dbReference>
<comment type="subcellular location">
    <subcellularLocation>
        <location evidence="1">Mitochondrion</location>
    </subcellularLocation>
</comment>
<evidence type="ECO:0000256" key="1">
    <source>
        <dbReference type="ARBA" id="ARBA00004173"/>
    </source>
</evidence>
<dbReference type="InterPro" id="IPR010729">
    <property type="entry name" value="Ribosomal_uL29_mit"/>
</dbReference>
<dbReference type="InterPro" id="IPR038340">
    <property type="entry name" value="MRP-L47_sf"/>
</dbReference>
<keyword evidence="4" id="KW-0496">Mitochondrion</keyword>
<reference evidence="9 10" key="1">
    <citation type="submission" date="2018-08" db="EMBL/GenBank/DDBJ databases">
        <title>Draft genome of the lignicolous fungus Coniochaeta pulveracea.</title>
        <authorList>
            <person name="Borstlap C.J."/>
            <person name="De Witt R.N."/>
            <person name="Botha A."/>
            <person name="Volschenk H."/>
        </authorList>
    </citation>
    <scope>NUCLEOTIDE SEQUENCE [LARGE SCALE GENOMIC DNA]</scope>
    <source>
        <strain evidence="9 10">CAB683</strain>
    </source>
</reference>
<comment type="similarity">
    <text evidence="2">Belongs to the universal ribosomal protein uL29 family.</text>
</comment>
<evidence type="ECO:0000313" key="9">
    <source>
        <dbReference type="EMBL" id="RKU47224.1"/>
    </source>
</evidence>
<feature type="compositionally biased region" description="Basic and acidic residues" evidence="8">
    <location>
        <begin position="64"/>
        <end position="77"/>
    </location>
</feature>